<dbReference type="Proteomes" id="UP000299102">
    <property type="component" value="Unassembled WGS sequence"/>
</dbReference>
<sequence length="138" mass="16018">MKSQGRRGINELNHRACPRRQGGNINPAVTKLLKRDDTAIRTVTEHDVRDVKGDTRASGREPPRGRPARDVEVYTRRVSKSVRISQRHATGERDWLNGQLSFQLYTSQNHIDGTLLRCYSKLDIPYYLRTNIHYFRSQ</sequence>
<proteinExistence type="predicted"/>
<feature type="region of interest" description="Disordered" evidence="1">
    <location>
        <begin position="1"/>
        <end position="25"/>
    </location>
</feature>
<evidence type="ECO:0000313" key="2">
    <source>
        <dbReference type="EMBL" id="GBP52004.1"/>
    </source>
</evidence>
<dbReference type="EMBL" id="BGZK01000593">
    <property type="protein sequence ID" value="GBP52004.1"/>
    <property type="molecule type" value="Genomic_DNA"/>
</dbReference>
<gene>
    <name evidence="2" type="ORF">EVAR_45853_1</name>
</gene>
<evidence type="ECO:0000313" key="3">
    <source>
        <dbReference type="Proteomes" id="UP000299102"/>
    </source>
</evidence>
<accession>A0A4C1WPJ8</accession>
<evidence type="ECO:0000256" key="1">
    <source>
        <dbReference type="SAM" id="MobiDB-lite"/>
    </source>
</evidence>
<reference evidence="2 3" key="1">
    <citation type="journal article" date="2019" name="Commun. Biol.">
        <title>The bagworm genome reveals a unique fibroin gene that provides high tensile strength.</title>
        <authorList>
            <person name="Kono N."/>
            <person name="Nakamura H."/>
            <person name="Ohtoshi R."/>
            <person name="Tomita M."/>
            <person name="Numata K."/>
            <person name="Arakawa K."/>
        </authorList>
    </citation>
    <scope>NUCLEOTIDE SEQUENCE [LARGE SCALE GENOMIC DNA]</scope>
</reference>
<organism evidence="2 3">
    <name type="scientific">Eumeta variegata</name>
    <name type="common">Bagworm moth</name>
    <name type="synonym">Eumeta japonica</name>
    <dbReference type="NCBI Taxonomy" id="151549"/>
    <lineage>
        <taxon>Eukaryota</taxon>
        <taxon>Metazoa</taxon>
        <taxon>Ecdysozoa</taxon>
        <taxon>Arthropoda</taxon>
        <taxon>Hexapoda</taxon>
        <taxon>Insecta</taxon>
        <taxon>Pterygota</taxon>
        <taxon>Neoptera</taxon>
        <taxon>Endopterygota</taxon>
        <taxon>Lepidoptera</taxon>
        <taxon>Glossata</taxon>
        <taxon>Ditrysia</taxon>
        <taxon>Tineoidea</taxon>
        <taxon>Psychidae</taxon>
        <taxon>Oiketicinae</taxon>
        <taxon>Eumeta</taxon>
    </lineage>
</organism>
<feature type="region of interest" description="Disordered" evidence="1">
    <location>
        <begin position="44"/>
        <end position="71"/>
    </location>
</feature>
<comment type="caution">
    <text evidence="2">The sequence shown here is derived from an EMBL/GenBank/DDBJ whole genome shotgun (WGS) entry which is preliminary data.</text>
</comment>
<dbReference type="AlphaFoldDB" id="A0A4C1WPJ8"/>
<name>A0A4C1WPJ8_EUMVA</name>
<protein>
    <submittedName>
        <fullName evidence="2">Uncharacterized protein</fullName>
    </submittedName>
</protein>
<keyword evidence="3" id="KW-1185">Reference proteome</keyword>